<proteinExistence type="predicted"/>
<reference evidence="1" key="1">
    <citation type="submission" date="2018-02" db="EMBL/GenBank/DDBJ databases">
        <title>Rhizophora mucronata_Transcriptome.</title>
        <authorList>
            <person name="Meera S.P."/>
            <person name="Sreeshan A."/>
            <person name="Augustine A."/>
        </authorList>
    </citation>
    <scope>NUCLEOTIDE SEQUENCE</scope>
    <source>
        <tissue evidence="1">Leaf</tissue>
    </source>
</reference>
<dbReference type="AlphaFoldDB" id="A0A2P2R2X7"/>
<sequence length="26" mass="3131">MYQKKEANKRLGHFTTKTKMLLQFTS</sequence>
<evidence type="ECO:0000313" key="1">
    <source>
        <dbReference type="EMBL" id="MBX73602.1"/>
    </source>
</evidence>
<organism evidence="1">
    <name type="scientific">Rhizophora mucronata</name>
    <name type="common">Asiatic mangrove</name>
    <dbReference type="NCBI Taxonomy" id="61149"/>
    <lineage>
        <taxon>Eukaryota</taxon>
        <taxon>Viridiplantae</taxon>
        <taxon>Streptophyta</taxon>
        <taxon>Embryophyta</taxon>
        <taxon>Tracheophyta</taxon>
        <taxon>Spermatophyta</taxon>
        <taxon>Magnoliopsida</taxon>
        <taxon>eudicotyledons</taxon>
        <taxon>Gunneridae</taxon>
        <taxon>Pentapetalae</taxon>
        <taxon>rosids</taxon>
        <taxon>fabids</taxon>
        <taxon>Malpighiales</taxon>
        <taxon>Rhizophoraceae</taxon>
        <taxon>Rhizophora</taxon>
    </lineage>
</organism>
<name>A0A2P2R2X7_RHIMU</name>
<protein>
    <submittedName>
        <fullName evidence="1">Uncharacterized protein</fullName>
    </submittedName>
</protein>
<dbReference type="EMBL" id="GGEC01093118">
    <property type="protein sequence ID" value="MBX73602.1"/>
    <property type="molecule type" value="Transcribed_RNA"/>
</dbReference>
<accession>A0A2P2R2X7</accession>